<dbReference type="AlphaFoldDB" id="A0A381XVJ5"/>
<protein>
    <recommendedName>
        <fullName evidence="2">HEAT repeat domain-containing protein</fullName>
    </recommendedName>
</protein>
<organism evidence="1">
    <name type="scientific">marine metagenome</name>
    <dbReference type="NCBI Taxonomy" id="408172"/>
    <lineage>
        <taxon>unclassified sequences</taxon>
        <taxon>metagenomes</taxon>
        <taxon>ecological metagenomes</taxon>
    </lineage>
</organism>
<proteinExistence type="predicted"/>
<evidence type="ECO:0000313" key="1">
    <source>
        <dbReference type="EMBL" id="SVA68748.1"/>
    </source>
</evidence>
<dbReference type="InterPro" id="IPR021133">
    <property type="entry name" value="HEAT_type_2"/>
</dbReference>
<feature type="non-terminal residue" evidence="1">
    <location>
        <position position="124"/>
    </location>
</feature>
<name>A0A381XVJ5_9ZZZZ</name>
<dbReference type="EMBL" id="UINC01016528">
    <property type="protein sequence ID" value="SVA68748.1"/>
    <property type="molecule type" value="Genomic_DNA"/>
</dbReference>
<dbReference type="Pfam" id="PF13646">
    <property type="entry name" value="HEAT_2"/>
    <property type="match status" value="1"/>
</dbReference>
<dbReference type="InterPro" id="IPR016024">
    <property type="entry name" value="ARM-type_fold"/>
</dbReference>
<dbReference type="Gene3D" id="1.25.10.10">
    <property type="entry name" value="Leucine-rich Repeat Variant"/>
    <property type="match status" value="1"/>
</dbReference>
<accession>A0A381XVJ5</accession>
<reference evidence="1" key="1">
    <citation type="submission" date="2018-05" db="EMBL/GenBank/DDBJ databases">
        <authorList>
            <person name="Lanie J.A."/>
            <person name="Ng W.-L."/>
            <person name="Kazmierczak K.M."/>
            <person name="Andrzejewski T.M."/>
            <person name="Davidsen T.M."/>
            <person name="Wayne K.J."/>
            <person name="Tettelin H."/>
            <person name="Glass J.I."/>
            <person name="Rusch D."/>
            <person name="Podicherti R."/>
            <person name="Tsui H.-C.T."/>
            <person name="Winkler M.E."/>
        </authorList>
    </citation>
    <scope>NUCLEOTIDE SEQUENCE</scope>
</reference>
<sequence>VKTALCILWLMLVLVLVWLGSSLTIHSQDPGTNVGRSSIGELVQQLESGSIQARIDASYTLSRIDPLVAAVAVPVLIQALEDKDGLIRAASAYTLSQIGTAQAKSAVLHILPRLINTLVNHNSD</sequence>
<dbReference type="InterPro" id="IPR011989">
    <property type="entry name" value="ARM-like"/>
</dbReference>
<feature type="non-terminal residue" evidence="1">
    <location>
        <position position="1"/>
    </location>
</feature>
<dbReference type="SUPFAM" id="SSF48371">
    <property type="entry name" value="ARM repeat"/>
    <property type="match status" value="1"/>
</dbReference>
<evidence type="ECO:0008006" key="2">
    <source>
        <dbReference type="Google" id="ProtNLM"/>
    </source>
</evidence>
<dbReference type="PROSITE" id="PS50077">
    <property type="entry name" value="HEAT_REPEAT"/>
    <property type="match status" value="1"/>
</dbReference>
<gene>
    <name evidence="1" type="ORF">METZ01_LOCUS121602</name>
</gene>